<reference evidence="1 2" key="1">
    <citation type="submission" date="2020-08" db="EMBL/GenBank/DDBJ databases">
        <title>Genomic Encyclopedia of Type Strains, Phase IV (KMG-IV): sequencing the most valuable type-strain genomes for metagenomic binning, comparative biology and taxonomic classification.</title>
        <authorList>
            <person name="Goeker M."/>
        </authorList>
    </citation>
    <scope>NUCLEOTIDE SEQUENCE [LARGE SCALE GENOMIC DNA]</scope>
    <source>
        <strain evidence="1 2">DSM 12421</strain>
    </source>
</reference>
<evidence type="ECO:0000313" key="1">
    <source>
        <dbReference type="EMBL" id="MBB5253735.1"/>
    </source>
</evidence>
<dbReference type="AlphaFoldDB" id="A0A7J9RSK3"/>
<name>A0A7J9RSK3_SULOH</name>
<organism evidence="1 2">
    <name type="scientific">Sulfurisphaera ohwakuensis</name>
    <dbReference type="NCBI Taxonomy" id="69656"/>
    <lineage>
        <taxon>Archaea</taxon>
        <taxon>Thermoproteota</taxon>
        <taxon>Thermoprotei</taxon>
        <taxon>Sulfolobales</taxon>
        <taxon>Sulfolobaceae</taxon>
        <taxon>Sulfurisphaera</taxon>
    </lineage>
</organism>
<comment type="caution">
    <text evidence="1">The sequence shown here is derived from an EMBL/GenBank/DDBJ whole genome shotgun (WGS) entry which is preliminary data.</text>
</comment>
<dbReference type="RefSeq" id="WP_184651000.1">
    <property type="nucleotide sequence ID" value="NZ_CP045484.1"/>
</dbReference>
<gene>
    <name evidence="1" type="ORF">HNQ62_001505</name>
</gene>
<evidence type="ECO:0000313" key="2">
    <source>
        <dbReference type="Proteomes" id="UP000582213"/>
    </source>
</evidence>
<dbReference type="EMBL" id="JACHFY010000006">
    <property type="protein sequence ID" value="MBB5253735.1"/>
    <property type="molecule type" value="Genomic_DNA"/>
</dbReference>
<dbReference type="GeneID" id="60419767"/>
<accession>A0A7J9RSK3</accession>
<sequence>MKKRAIILVPESQLEKMEKLRRGEIITFGKFKVIVSGSESKDKAGGSNG</sequence>
<proteinExistence type="predicted"/>
<protein>
    <submittedName>
        <fullName evidence="1">Uncharacterized protein</fullName>
    </submittedName>
</protein>
<dbReference type="OrthoDB" id="41419at2157"/>
<dbReference type="Proteomes" id="UP000582213">
    <property type="component" value="Unassembled WGS sequence"/>
</dbReference>